<dbReference type="PANTHER" id="PTHR16515:SF49">
    <property type="entry name" value="GASTRULA ZINC FINGER PROTEIN XLCGF49.1-LIKE-RELATED"/>
    <property type="match status" value="1"/>
</dbReference>
<protein>
    <submittedName>
        <fullName evidence="13">DNA-binding transcription factor</fullName>
    </submittedName>
</protein>
<evidence type="ECO:0000256" key="7">
    <source>
        <dbReference type="ARBA" id="ARBA00023125"/>
    </source>
</evidence>
<keyword evidence="4 10" id="KW-0863">Zinc-finger</keyword>
<evidence type="ECO:0000313" key="13">
    <source>
        <dbReference type="EMBL" id="GMM46811.1"/>
    </source>
</evidence>
<dbReference type="PROSITE" id="PS00028">
    <property type="entry name" value="ZINC_FINGER_C2H2_1"/>
    <property type="match status" value="1"/>
</dbReference>
<evidence type="ECO:0000256" key="11">
    <source>
        <dbReference type="SAM" id="MobiDB-lite"/>
    </source>
</evidence>
<evidence type="ECO:0000256" key="9">
    <source>
        <dbReference type="ARBA" id="ARBA00023242"/>
    </source>
</evidence>
<dbReference type="GO" id="GO:0003677">
    <property type="term" value="F:DNA binding"/>
    <property type="evidence" value="ECO:0007669"/>
    <property type="project" value="UniProtKB-KW"/>
</dbReference>
<gene>
    <name evidence="13" type="ORF">DAPK24_033860</name>
</gene>
<feature type="compositionally biased region" description="Basic and acidic residues" evidence="11">
    <location>
        <begin position="702"/>
        <end position="711"/>
    </location>
</feature>
<proteinExistence type="predicted"/>
<evidence type="ECO:0000256" key="10">
    <source>
        <dbReference type="PROSITE-ProRule" id="PRU00042"/>
    </source>
</evidence>
<keyword evidence="9" id="KW-0539">Nucleus</keyword>
<comment type="subcellular location">
    <subcellularLocation>
        <location evidence="1">Nucleus</location>
    </subcellularLocation>
</comment>
<dbReference type="InterPro" id="IPR050331">
    <property type="entry name" value="Zinc_finger"/>
</dbReference>
<feature type="domain" description="C2H2-type" evidence="12">
    <location>
        <begin position="536"/>
        <end position="571"/>
    </location>
</feature>
<dbReference type="EMBL" id="BTGB01000004">
    <property type="protein sequence ID" value="GMM46811.1"/>
    <property type="molecule type" value="Genomic_DNA"/>
</dbReference>
<reference evidence="13 14" key="1">
    <citation type="journal article" date="2023" name="Elife">
        <title>Identification of key yeast species and microbe-microbe interactions impacting larval growth of Drosophila in the wild.</title>
        <authorList>
            <person name="Mure A."/>
            <person name="Sugiura Y."/>
            <person name="Maeda R."/>
            <person name="Honda K."/>
            <person name="Sakurai N."/>
            <person name="Takahashi Y."/>
            <person name="Watada M."/>
            <person name="Katoh T."/>
            <person name="Gotoh A."/>
            <person name="Gotoh Y."/>
            <person name="Taniguchi I."/>
            <person name="Nakamura K."/>
            <person name="Hayashi T."/>
            <person name="Katayama T."/>
            <person name="Uemura T."/>
            <person name="Hattori Y."/>
        </authorList>
    </citation>
    <scope>NUCLEOTIDE SEQUENCE [LARGE SCALE GENOMIC DNA]</scope>
    <source>
        <strain evidence="13 14">PK-24</strain>
    </source>
</reference>
<keyword evidence="7 13" id="KW-0238">DNA-binding</keyword>
<keyword evidence="6" id="KW-0805">Transcription regulation</keyword>
<evidence type="ECO:0000256" key="2">
    <source>
        <dbReference type="ARBA" id="ARBA00022723"/>
    </source>
</evidence>
<dbReference type="FunFam" id="3.30.160.60:FF:000322">
    <property type="entry name" value="GDNF-inducible zinc finger protein 1"/>
    <property type="match status" value="1"/>
</dbReference>
<dbReference type="PANTHER" id="PTHR16515">
    <property type="entry name" value="PR DOMAIN ZINC FINGER PROTEIN"/>
    <property type="match status" value="1"/>
</dbReference>
<evidence type="ECO:0000256" key="8">
    <source>
        <dbReference type="ARBA" id="ARBA00023163"/>
    </source>
</evidence>
<dbReference type="AlphaFoldDB" id="A0AAV5R879"/>
<dbReference type="SUPFAM" id="SSF57667">
    <property type="entry name" value="beta-beta-alpha zinc fingers"/>
    <property type="match status" value="1"/>
</dbReference>
<feature type="region of interest" description="Disordered" evidence="11">
    <location>
        <begin position="293"/>
        <end position="342"/>
    </location>
</feature>
<evidence type="ECO:0000256" key="5">
    <source>
        <dbReference type="ARBA" id="ARBA00022833"/>
    </source>
</evidence>
<evidence type="ECO:0000256" key="4">
    <source>
        <dbReference type="ARBA" id="ARBA00022771"/>
    </source>
</evidence>
<dbReference type="Gene3D" id="3.30.160.60">
    <property type="entry name" value="Classic Zinc Finger"/>
    <property type="match status" value="2"/>
</dbReference>
<dbReference type="GO" id="GO:0005634">
    <property type="term" value="C:nucleus"/>
    <property type="evidence" value="ECO:0007669"/>
    <property type="project" value="UniProtKB-SubCell"/>
</dbReference>
<dbReference type="SMART" id="SM00355">
    <property type="entry name" value="ZnF_C2H2"/>
    <property type="match status" value="2"/>
</dbReference>
<evidence type="ECO:0000259" key="12">
    <source>
        <dbReference type="PROSITE" id="PS50157"/>
    </source>
</evidence>
<keyword evidence="8" id="KW-0804">Transcription</keyword>
<keyword evidence="3" id="KW-0677">Repeat</keyword>
<dbReference type="InterPro" id="IPR036236">
    <property type="entry name" value="Znf_C2H2_sf"/>
</dbReference>
<dbReference type="Pfam" id="PF00096">
    <property type="entry name" value="zf-C2H2"/>
    <property type="match status" value="1"/>
</dbReference>
<evidence type="ECO:0000256" key="6">
    <source>
        <dbReference type="ARBA" id="ARBA00023015"/>
    </source>
</evidence>
<keyword evidence="5" id="KW-0862">Zinc</keyword>
<dbReference type="GO" id="GO:0008270">
    <property type="term" value="F:zinc ion binding"/>
    <property type="evidence" value="ECO:0007669"/>
    <property type="project" value="UniProtKB-KW"/>
</dbReference>
<keyword evidence="2" id="KW-0479">Metal-binding</keyword>
<accession>A0AAV5R879</accession>
<comment type="caution">
    <text evidence="13">The sequence shown here is derived from an EMBL/GenBank/DDBJ whole genome shotgun (WGS) entry which is preliminary data.</text>
</comment>
<dbReference type="PROSITE" id="PS50157">
    <property type="entry name" value="ZINC_FINGER_C2H2_2"/>
    <property type="match status" value="2"/>
</dbReference>
<evidence type="ECO:0000256" key="3">
    <source>
        <dbReference type="ARBA" id="ARBA00022737"/>
    </source>
</evidence>
<evidence type="ECO:0000313" key="14">
    <source>
        <dbReference type="Proteomes" id="UP001378960"/>
    </source>
</evidence>
<sequence>MNFEWRENSLNPFLTPPNKGLSNYQFGKQNSLKTDGDFEAINSQSSIFKPIPLPDDILGFDPIPSDSRFQFENPLTMQIPSNSQTNFSEFLANQEPMSIPMNGQNNQYPYQNTDNNNSFNIDNYLKGGNTDYNDNDFLGSEMNLNLNYNGNINGKENDIEKVMLDLGISEAPVQSQTTQPKKTHRRQLSGSEIFGIVGSADNLQLSIPGLETQFLGKKPLYKDIKSYDNLEIFNNANINNINVPPIDMGLDVIDIAMGLNNNYNLNINSGMNIETNYNMNMNVNLNSNSNINMNNRVNNNNPSTPIKATTPLSRKEKPDYYVSSGNPNSYKFPSPPKGSFTNKPITQQNISKIPTESSNLPAKVKSSNSNILDNFLTDESSPSKTNLPTPVPTSPLNSVAMSSPLKNNFQTPKQGSPRKIFVHTQFTSGKKVADETIVLDDDDKDRTISEMATPLNGKVNILNMQTPTKKKKLLTRLQNCEDASLLGSPMKKNIFTHKSIKGPNKTAIRKKPTITSTLASGSLEQYFIGPTREGKYICKFFDKEIQGVCNREFHRISNTRAHIQTHLSDRPFVCDECGKAFVRNHDLKRHKMGHKAAGNVCPCGKGFPRADALKRHRARNICVGGFNNKGAVSKPETTESKAVNNKLSDKIIASINNNSNSIQVKDINKQEDNKPKQPKQPQTDHQHNCQNQSCNHQHHNHNYNDSKDSYDYKNYQPIQGTSKPISQPKLNCPDELELFEFDEIPGVDNNFSFNMEDSIVI</sequence>
<feature type="compositionally biased region" description="Polar residues" evidence="11">
    <location>
        <begin position="716"/>
        <end position="729"/>
    </location>
</feature>
<feature type="compositionally biased region" description="Polar residues" evidence="11">
    <location>
        <begin position="302"/>
        <end position="312"/>
    </location>
</feature>
<feature type="domain" description="C2H2-type" evidence="12">
    <location>
        <begin position="572"/>
        <end position="599"/>
    </location>
</feature>
<dbReference type="Proteomes" id="UP001378960">
    <property type="component" value="Unassembled WGS sequence"/>
</dbReference>
<dbReference type="GO" id="GO:0010468">
    <property type="term" value="P:regulation of gene expression"/>
    <property type="evidence" value="ECO:0007669"/>
    <property type="project" value="TreeGrafter"/>
</dbReference>
<evidence type="ECO:0000256" key="1">
    <source>
        <dbReference type="ARBA" id="ARBA00004123"/>
    </source>
</evidence>
<dbReference type="InterPro" id="IPR013087">
    <property type="entry name" value="Znf_C2H2_type"/>
</dbReference>
<organism evidence="13 14">
    <name type="scientific">Pichia kluyveri</name>
    <name type="common">Yeast</name>
    <dbReference type="NCBI Taxonomy" id="36015"/>
    <lineage>
        <taxon>Eukaryota</taxon>
        <taxon>Fungi</taxon>
        <taxon>Dikarya</taxon>
        <taxon>Ascomycota</taxon>
        <taxon>Saccharomycotina</taxon>
        <taxon>Pichiomycetes</taxon>
        <taxon>Pichiales</taxon>
        <taxon>Pichiaceae</taxon>
        <taxon>Pichia</taxon>
    </lineage>
</organism>
<name>A0AAV5R879_PICKL</name>
<keyword evidence="14" id="KW-1185">Reference proteome</keyword>
<feature type="region of interest" description="Disordered" evidence="11">
    <location>
        <begin position="670"/>
        <end position="729"/>
    </location>
</feature>